<keyword evidence="3 6" id="KW-1133">Transmembrane helix</keyword>
<evidence type="ECO:0000313" key="7">
    <source>
        <dbReference type="EMBL" id="KAJ9646186.1"/>
    </source>
</evidence>
<reference evidence="7" key="1">
    <citation type="submission" date="2022-10" db="EMBL/GenBank/DDBJ databases">
        <title>Culturing micro-colonial fungi from biological soil crusts in the Mojave desert and describing Neophaeococcomyces mojavensis, and introducing the new genera and species Taxawa tesnikishii.</title>
        <authorList>
            <person name="Kurbessoian T."/>
            <person name="Stajich J.E."/>
        </authorList>
    </citation>
    <scope>NUCLEOTIDE SEQUENCE</scope>
    <source>
        <strain evidence="7">TK_35</strain>
    </source>
</reference>
<accession>A0AA39D374</accession>
<dbReference type="PANTHER" id="PTHR11040:SF55">
    <property type="entry name" value="MEMBRANE ZINC ION TRANSPORTER, PUTATIVE (AFU_ORTHOLOGUE AFUA_6G00470)-RELATED"/>
    <property type="match status" value="1"/>
</dbReference>
<dbReference type="EMBL" id="JAPDRN010000003">
    <property type="protein sequence ID" value="KAJ9646186.1"/>
    <property type="molecule type" value="Genomic_DNA"/>
</dbReference>
<organism evidence="7 8">
    <name type="scientific">Knufia peltigerae</name>
    <dbReference type="NCBI Taxonomy" id="1002370"/>
    <lineage>
        <taxon>Eukaryota</taxon>
        <taxon>Fungi</taxon>
        <taxon>Dikarya</taxon>
        <taxon>Ascomycota</taxon>
        <taxon>Pezizomycotina</taxon>
        <taxon>Eurotiomycetes</taxon>
        <taxon>Chaetothyriomycetidae</taxon>
        <taxon>Chaetothyriales</taxon>
        <taxon>Trichomeriaceae</taxon>
        <taxon>Knufia</taxon>
    </lineage>
</organism>
<feature type="transmembrane region" description="Helical" evidence="6">
    <location>
        <begin position="185"/>
        <end position="207"/>
    </location>
</feature>
<feature type="transmembrane region" description="Helical" evidence="6">
    <location>
        <begin position="524"/>
        <end position="544"/>
    </location>
</feature>
<sequence length="545" mass="58797">MNCPSRTDNVKLEHPDWNQNPPDLAADLTTCQDLNGITNSREYKGADDHDGIGSLSPTVEVGLLDRPPDTLAPVACEARLPCGVISPLKTVTIVDGRNRLASPLDTPAPTASALWSWTTWGLSVAITSFAFSAIGQTYEVHQGCFGNGPASAHLTKSPGVKTSSVRKRSTCSDDRADQDLYNTPLHVGALFIILFVSTLACSFAMLASNFPGLRLPARFFFVVRHFGTGVLIATAFVHLLPTAFISLGDSCLSSFWSTDYPAMPGAIALAGIFLVILVEMIFHPCRQVQPRRYSVSGNDTAFTKDAHVNISRTYPTGPLRDMGPLVGNTSSISRNLSRVHDAHDVDEISHVNPSKARARSTSRFGDNDAHSLSMDTMARDVKLRKARLQCVLLEIGILFHSVFIGMALSVSTGKEFVVLLIAIAFHQTFEGLALGSRIANIDWPMGTWQPWFMALTYGCTTPIGQAIGLATHSLYSPTSETGLLLVGTMNALSAGLLTFASLVELLSEDFLSDNSWDVLRGKNRIFACVLVFSGAFAMSVVGAWA</sequence>
<keyword evidence="8" id="KW-1185">Reference proteome</keyword>
<evidence type="ECO:0000256" key="6">
    <source>
        <dbReference type="SAM" id="Phobius"/>
    </source>
</evidence>
<protein>
    <submittedName>
        <fullName evidence="7">Uncharacterized protein</fullName>
    </submittedName>
</protein>
<comment type="subcellular location">
    <subcellularLocation>
        <location evidence="1">Membrane</location>
        <topology evidence="1">Multi-pass membrane protein</topology>
    </subcellularLocation>
</comment>
<evidence type="ECO:0000256" key="2">
    <source>
        <dbReference type="ARBA" id="ARBA00022692"/>
    </source>
</evidence>
<name>A0AA39D374_9EURO</name>
<dbReference type="GO" id="GO:0005886">
    <property type="term" value="C:plasma membrane"/>
    <property type="evidence" value="ECO:0007669"/>
    <property type="project" value="TreeGrafter"/>
</dbReference>
<feature type="transmembrane region" description="Helical" evidence="6">
    <location>
        <begin position="260"/>
        <end position="282"/>
    </location>
</feature>
<keyword evidence="4 6" id="KW-0472">Membrane</keyword>
<feature type="transmembrane region" description="Helical" evidence="6">
    <location>
        <begin position="451"/>
        <end position="470"/>
    </location>
</feature>
<evidence type="ECO:0000256" key="4">
    <source>
        <dbReference type="ARBA" id="ARBA00023136"/>
    </source>
</evidence>
<comment type="caution">
    <text evidence="7">The sequence shown here is derived from an EMBL/GenBank/DDBJ whole genome shotgun (WGS) entry which is preliminary data.</text>
</comment>
<feature type="region of interest" description="Disordered" evidence="5">
    <location>
        <begin position="1"/>
        <end position="20"/>
    </location>
</feature>
<dbReference type="Pfam" id="PF02535">
    <property type="entry name" value="Zip"/>
    <property type="match status" value="1"/>
</dbReference>
<gene>
    <name evidence="7" type="ORF">H2204_000849</name>
</gene>
<dbReference type="AlphaFoldDB" id="A0AA39D374"/>
<evidence type="ECO:0000256" key="3">
    <source>
        <dbReference type="ARBA" id="ARBA00022989"/>
    </source>
</evidence>
<feature type="transmembrane region" description="Helical" evidence="6">
    <location>
        <begin position="416"/>
        <end position="439"/>
    </location>
</feature>
<feature type="transmembrane region" description="Helical" evidence="6">
    <location>
        <begin position="391"/>
        <end position="410"/>
    </location>
</feature>
<proteinExistence type="predicted"/>
<feature type="transmembrane region" description="Helical" evidence="6">
    <location>
        <begin position="482"/>
        <end position="503"/>
    </location>
</feature>
<evidence type="ECO:0000256" key="5">
    <source>
        <dbReference type="SAM" id="MobiDB-lite"/>
    </source>
</evidence>
<dbReference type="Proteomes" id="UP001172681">
    <property type="component" value="Unassembled WGS sequence"/>
</dbReference>
<dbReference type="GO" id="GO:0005385">
    <property type="term" value="F:zinc ion transmembrane transporter activity"/>
    <property type="evidence" value="ECO:0007669"/>
    <property type="project" value="TreeGrafter"/>
</dbReference>
<evidence type="ECO:0000256" key="1">
    <source>
        <dbReference type="ARBA" id="ARBA00004141"/>
    </source>
</evidence>
<evidence type="ECO:0000313" key="8">
    <source>
        <dbReference type="Proteomes" id="UP001172681"/>
    </source>
</evidence>
<keyword evidence="2 6" id="KW-0812">Transmembrane</keyword>
<dbReference type="InterPro" id="IPR003689">
    <property type="entry name" value="ZIP"/>
</dbReference>
<dbReference type="PANTHER" id="PTHR11040">
    <property type="entry name" value="ZINC/IRON TRANSPORTER"/>
    <property type="match status" value="1"/>
</dbReference>
<feature type="transmembrane region" description="Helical" evidence="6">
    <location>
        <begin position="219"/>
        <end position="240"/>
    </location>
</feature>